<dbReference type="GO" id="GO:0003677">
    <property type="term" value="F:DNA binding"/>
    <property type="evidence" value="ECO:0007669"/>
    <property type="project" value="UniProtKB-UniRule"/>
</dbReference>
<feature type="compositionally biased region" description="Low complexity" evidence="3">
    <location>
        <begin position="473"/>
        <end position="486"/>
    </location>
</feature>
<feature type="region of interest" description="Disordered" evidence="3">
    <location>
        <begin position="608"/>
        <end position="661"/>
    </location>
</feature>
<keyword evidence="1 2" id="KW-0238">DNA-binding</keyword>
<evidence type="ECO:0000256" key="1">
    <source>
        <dbReference type="PROSITE-ProRule" id="PRU00108"/>
    </source>
</evidence>
<feature type="compositionally biased region" description="Polar residues" evidence="3">
    <location>
        <begin position="536"/>
        <end position="547"/>
    </location>
</feature>
<comment type="subcellular location">
    <subcellularLocation>
        <location evidence="1 2">Nucleus</location>
    </subcellularLocation>
</comment>
<comment type="caution">
    <text evidence="5">The sequence shown here is derived from an EMBL/GenBank/DDBJ whole genome shotgun (WGS) entry which is preliminary data.</text>
</comment>
<dbReference type="EMBL" id="CAJMWS010000314">
    <property type="protein sequence ID" value="CAE6412667.1"/>
    <property type="molecule type" value="Genomic_DNA"/>
</dbReference>
<dbReference type="AlphaFoldDB" id="A0A8H2WZW7"/>
<feature type="region of interest" description="Disordered" evidence="3">
    <location>
        <begin position="452"/>
        <end position="576"/>
    </location>
</feature>
<gene>
    <name evidence="5" type="ORF">RDB_LOCUS71862</name>
</gene>
<evidence type="ECO:0000259" key="4">
    <source>
        <dbReference type="PROSITE" id="PS50071"/>
    </source>
</evidence>
<evidence type="ECO:0000256" key="2">
    <source>
        <dbReference type="RuleBase" id="RU000682"/>
    </source>
</evidence>
<feature type="compositionally biased region" description="Polar residues" evidence="3">
    <location>
        <begin position="452"/>
        <end position="465"/>
    </location>
</feature>
<dbReference type="Proteomes" id="UP000663846">
    <property type="component" value="Unassembled WGS sequence"/>
</dbReference>
<feature type="DNA-binding region" description="Homeobox" evidence="1">
    <location>
        <begin position="207"/>
        <end position="249"/>
    </location>
</feature>
<keyword evidence="1 2" id="KW-0371">Homeobox</keyword>
<dbReference type="InterPro" id="IPR009057">
    <property type="entry name" value="Homeodomain-like_sf"/>
</dbReference>
<proteinExistence type="predicted"/>
<dbReference type="SMART" id="SM00389">
    <property type="entry name" value="HOX"/>
    <property type="match status" value="1"/>
</dbReference>
<keyword evidence="1 2" id="KW-0539">Nucleus</keyword>
<evidence type="ECO:0000313" key="6">
    <source>
        <dbReference type="Proteomes" id="UP000663846"/>
    </source>
</evidence>
<evidence type="ECO:0000313" key="5">
    <source>
        <dbReference type="EMBL" id="CAE6412667.1"/>
    </source>
</evidence>
<feature type="region of interest" description="Disordered" evidence="3">
    <location>
        <begin position="139"/>
        <end position="196"/>
    </location>
</feature>
<feature type="compositionally biased region" description="Pro residues" evidence="3">
    <location>
        <begin position="642"/>
        <end position="651"/>
    </location>
</feature>
<dbReference type="Pfam" id="PF00046">
    <property type="entry name" value="Homeodomain"/>
    <property type="match status" value="1"/>
</dbReference>
<feature type="compositionally biased region" description="Acidic residues" evidence="3">
    <location>
        <begin position="328"/>
        <end position="342"/>
    </location>
</feature>
<protein>
    <recommendedName>
        <fullName evidence="4">Homeobox domain-containing protein</fullName>
    </recommendedName>
</protein>
<sequence>MFSTPSATAMSVPLTSIRATLERHLSLTQDYLPSHIPSNVPLFDTHLAPSATSPLGDYAIHISSLGLPVPLASDVTKLISQESDQYRSFIEQVRLRQLRELSTTSVSPNHSSIPALVEAACNAFHELLIKSGVDEVRQLSSTHDNGVSDTEEQSSSEDDSDPLSDSEEEGEPGEVAFEDGEEDDNTPIKPGEDIPPLETKYLPIFEALHERGKVLTKPEKTYLVNMTGMTYRQITIWFQNRRRGELKESSTVINIHSKALSTHSNGSSEFSENELEKTLGAVHTSTAFDIRSWRMTSAFPTKNGTQGYSAPPSPTKHDFRTSVTANDSDTEDTDLSDSDDDVPVPPGLLISLLSDSVTATTASTVSAQNVSEINPHAASSIATFSNEQPVSVRPIRPLPSIHTKTPPSSQPLQAKVASVFEHNSAAPTSMTAPFTVNSPDHSMTSNEHGLTIQMNTPLDGSTAVLSSPPNHPNHPSTSPSTSASSPDPTFSLSRNISPTPSTHSGLSPRLPAKPLPRRTGCAPRPRPPPRAAPPSTVISTTAPSSARPSVILPPSSNPSLGNTTLGYLLRPNQPAPKISPEMEDRLTAMAGRMGVGTDTNLVPTQLASKQITSAAPASTRPNFSLPSFGPMSLPRLGAPSGPALPPAPSQPPHTLAGSSHS</sequence>
<name>A0A8H2WZW7_9AGAM</name>
<dbReference type="PROSITE" id="PS50071">
    <property type="entry name" value="HOMEOBOX_2"/>
    <property type="match status" value="1"/>
</dbReference>
<dbReference type="InterPro" id="IPR001356">
    <property type="entry name" value="HD"/>
</dbReference>
<dbReference type="Gene3D" id="1.10.10.60">
    <property type="entry name" value="Homeodomain-like"/>
    <property type="match status" value="1"/>
</dbReference>
<evidence type="ECO:0000256" key="3">
    <source>
        <dbReference type="SAM" id="MobiDB-lite"/>
    </source>
</evidence>
<feature type="region of interest" description="Disordered" evidence="3">
    <location>
        <begin position="301"/>
        <end position="342"/>
    </location>
</feature>
<feature type="domain" description="Homeobox" evidence="4">
    <location>
        <begin position="205"/>
        <end position="248"/>
    </location>
</feature>
<dbReference type="CDD" id="cd00086">
    <property type="entry name" value="homeodomain"/>
    <property type="match status" value="1"/>
</dbReference>
<feature type="compositionally biased region" description="Polar residues" evidence="3">
    <location>
        <begin position="608"/>
        <end position="625"/>
    </location>
</feature>
<accession>A0A8H2WZW7</accession>
<feature type="compositionally biased region" description="Acidic residues" evidence="3">
    <location>
        <begin position="149"/>
        <end position="185"/>
    </location>
</feature>
<dbReference type="GO" id="GO:0005634">
    <property type="term" value="C:nucleus"/>
    <property type="evidence" value="ECO:0007669"/>
    <property type="project" value="UniProtKB-SubCell"/>
</dbReference>
<dbReference type="SUPFAM" id="SSF46689">
    <property type="entry name" value="Homeodomain-like"/>
    <property type="match status" value="1"/>
</dbReference>
<organism evidence="5 6">
    <name type="scientific">Rhizoctonia solani</name>
    <dbReference type="NCBI Taxonomy" id="456999"/>
    <lineage>
        <taxon>Eukaryota</taxon>
        <taxon>Fungi</taxon>
        <taxon>Dikarya</taxon>
        <taxon>Basidiomycota</taxon>
        <taxon>Agaricomycotina</taxon>
        <taxon>Agaricomycetes</taxon>
        <taxon>Cantharellales</taxon>
        <taxon>Ceratobasidiaceae</taxon>
        <taxon>Rhizoctonia</taxon>
    </lineage>
</organism>
<reference evidence="5" key="1">
    <citation type="submission" date="2021-01" db="EMBL/GenBank/DDBJ databases">
        <authorList>
            <person name="Kaushik A."/>
        </authorList>
    </citation>
    <scope>NUCLEOTIDE SEQUENCE</scope>
    <source>
        <strain evidence="5">AG1-1C</strain>
    </source>
</reference>
<feature type="compositionally biased region" description="Polar residues" evidence="3">
    <location>
        <begin position="487"/>
        <end position="505"/>
    </location>
</feature>